<dbReference type="SUPFAM" id="SSF53335">
    <property type="entry name" value="S-adenosyl-L-methionine-dependent methyltransferases"/>
    <property type="match status" value="1"/>
</dbReference>
<feature type="domain" description="Methyltransferase" evidence="2">
    <location>
        <begin position="54"/>
        <end position="144"/>
    </location>
</feature>
<dbReference type="Proteomes" id="UP000248039">
    <property type="component" value="Unassembled WGS sequence"/>
</dbReference>
<evidence type="ECO:0000313" key="3">
    <source>
        <dbReference type="EMBL" id="PYC82587.1"/>
    </source>
</evidence>
<dbReference type="GO" id="GO:0017000">
    <property type="term" value="P:antibiotic biosynthetic process"/>
    <property type="evidence" value="ECO:0007669"/>
    <property type="project" value="UniProtKB-ARBA"/>
</dbReference>
<dbReference type="InterPro" id="IPR041698">
    <property type="entry name" value="Methyltransf_25"/>
</dbReference>
<dbReference type="PANTHER" id="PTHR43861:SF3">
    <property type="entry name" value="PUTATIVE (AFU_ORTHOLOGUE AFUA_2G14390)-RELATED"/>
    <property type="match status" value="1"/>
</dbReference>
<dbReference type="PANTHER" id="PTHR43861">
    <property type="entry name" value="TRANS-ACONITATE 2-METHYLTRANSFERASE-RELATED"/>
    <property type="match status" value="1"/>
</dbReference>
<dbReference type="OrthoDB" id="279734at2"/>
<keyword evidence="1 3" id="KW-0808">Transferase</keyword>
<dbReference type="AlphaFoldDB" id="A0A2V4NDI6"/>
<reference evidence="3 4" key="1">
    <citation type="submission" date="2018-03" db="EMBL/GenBank/DDBJ databases">
        <title>Bioinformatic expansion and discovery of thiopeptide antibiotics.</title>
        <authorList>
            <person name="Schwalen C.J."/>
            <person name="Hudson G.A."/>
            <person name="Mitchell D.A."/>
        </authorList>
    </citation>
    <scope>NUCLEOTIDE SEQUENCE [LARGE SCALE GENOMIC DNA]</scope>
    <source>
        <strain evidence="3 4">ATCC 21389</strain>
    </source>
</reference>
<dbReference type="Gene3D" id="2.20.130.10">
    <property type="entry name" value="CAC2371-like domains"/>
    <property type="match status" value="1"/>
</dbReference>
<keyword evidence="4" id="KW-1185">Reference proteome</keyword>
<comment type="caution">
    <text evidence="3">The sequence shown here is derived from an EMBL/GenBank/DDBJ whole genome shotgun (WGS) entry which is preliminary data.</text>
</comment>
<evidence type="ECO:0000313" key="4">
    <source>
        <dbReference type="Proteomes" id="UP000248039"/>
    </source>
</evidence>
<protein>
    <submittedName>
        <fullName evidence="3">Class I SAM-dependent methyltransferase</fullName>
    </submittedName>
</protein>
<dbReference type="EMBL" id="PYBW01000030">
    <property type="protein sequence ID" value="PYC82587.1"/>
    <property type="molecule type" value="Genomic_DNA"/>
</dbReference>
<sequence length="252" mass="27670">MNDTALVTAPDDWADAFFDPGFEETFRALGKYDSTEADLDALCAKDFMTPGTRVLDVPCGFGRHTGPLTARGLHVTGIDASPHQIARARALHPGADFHQADMRNPPPGEFDVILNLWTSFGYLDTPEDDLAALTAWAGVLKPGGHLVMELTTRERAEHENRHGTEPISTKTVTYNGVTESAWYDWEAKHAHVTYTRPGWSATCRTRMYSRPELEDALHQAGFAVVSFAGDFTGGPVRPENRTVVTAITRSTP</sequence>
<dbReference type="GO" id="GO:0008168">
    <property type="term" value="F:methyltransferase activity"/>
    <property type="evidence" value="ECO:0007669"/>
    <property type="project" value="UniProtKB-KW"/>
</dbReference>
<dbReference type="GO" id="GO:0032259">
    <property type="term" value="P:methylation"/>
    <property type="evidence" value="ECO:0007669"/>
    <property type="project" value="UniProtKB-KW"/>
</dbReference>
<dbReference type="Pfam" id="PF13649">
    <property type="entry name" value="Methyltransf_25"/>
    <property type="match status" value="1"/>
</dbReference>
<keyword evidence="3" id="KW-0489">Methyltransferase</keyword>
<gene>
    <name evidence="3" type="ORF">C7C46_09490</name>
</gene>
<evidence type="ECO:0000259" key="2">
    <source>
        <dbReference type="Pfam" id="PF13649"/>
    </source>
</evidence>
<dbReference type="Gene3D" id="3.40.50.150">
    <property type="entry name" value="Vaccinia Virus protein VP39"/>
    <property type="match status" value="1"/>
</dbReference>
<dbReference type="RefSeq" id="WP_110667763.1">
    <property type="nucleotide sequence ID" value="NZ_PYBW01000030.1"/>
</dbReference>
<organism evidence="3 4">
    <name type="scientific">Streptomyces tateyamensis</name>
    <dbReference type="NCBI Taxonomy" id="565073"/>
    <lineage>
        <taxon>Bacteria</taxon>
        <taxon>Bacillati</taxon>
        <taxon>Actinomycetota</taxon>
        <taxon>Actinomycetes</taxon>
        <taxon>Kitasatosporales</taxon>
        <taxon>Streptomycetaceae</taxon>
        <taxon>Streptomyces</taxon>
    </lineage>
</organism>
<dbReference type="CDD" id="cd02440">
    <property type="entry name" value="AdoMet_MTases"/>
    <property type="match status" value="1"/>
</dbReference>
<proteinExistence type="predicted"/>
<name>A0A2V4NDI6_9ACTN</name>
<evidence type="ECO:0000256" key="1">
    <source>
        <dbReference type="ARBA" id="ARBA00022679"/>
    </source>
</evidence>
<accession>A0A2V4NDI6</accession>
<dbReference type="InterPro" id="IPR029063">
    <property type="entry name" value="SAM-dependent_MTases_sf"/>
</dbReference>